<keyword evidence="6" id="KW-0663">Pyridoxal phosphate</keyword>
<organism evidence="10 11">
    <name type="scientific">Thamnocephalis sphaerospora</name>
    <dbReference type="NCBI Taxonomy" id="78915"/>
    <lineage>
        <taxon>Eukaryota</taxon>
        <taxon>Fungi</taxon>
        <taxon>Fungi incertae sedis</taxon>
        <taxon>Zoopagomycota</taxon>
        <taxon>Zoopagomycotina</taxon>
        <taxon>Zoopagomycetes</taxon>
        <taxon>Zoopagales</taxon>
        <taxon>Sigmoideomycetaceae</taxon>
        <taxon>Thamnocephalis</taxon>
    </lineage>
</organism>
<dbReference type="PANTHER" id="PTHR11879:SF22">
    <property type="entry name" value="ASPARTATE AMINOTRANSFERASE, MITOCHONDRIAL"/>
    <property type="match status" value="1"/>
</dbReference>
<dbReference type="GO" id="GO:0005739">
    <property type="term" value="C:mitochondrion"/>
    <property type="evidence" value="ECO:0007669"/>
    <property type="project" value="TreeGrafter"/>
</dbReference>
<evidence type="ECO:0000256" key="4">
    <source>
        <dbReference type="ARBA" id="ARBA00022576"/>
    </source>
</evidence>
<evidence type="ECO:0000256" key="7">
    <source>
        <dbReference type="ARBA" id="ARBA00049185"/>
    </source>
</evidence>
<comment type="subunit">
    <text evidence="3 8">Homodimer.</text>
</comment>
<dbReference type="InterPro" id="IPR000796">
    <property type="entry name" value="Asp_trans"/>
</dbReference>
<keyword evidence="5 8" id="KW-0808">Transferase</keyword>
<proteinExistence type="inferred from homology"/>
<dbReference type="GO" id="GO:0030170">
    <property type="term" value="F:pyridoxal phosphate binding"/>
    <property type="evidence" value="ECO:0007669"/>
    <property type="project" value="InterPro"/>
</dbReference>
<dbReference type="Gene3D" id="3.90.1150.10">
    <property type="entry name" value="Aspartate Aminotransferase, domain 1"/>
    <property type="match status" value="1"/>
</dbReference>
<evidence type="ECO:0000256" key="2">
    <source>
        <dbReference type="ARBA" id="ARBA00007441"/>
    </source>
</evidence>
<dbReference type="InterPro" id="IPR015421">
    <property type="entry name" value="PyrdxlP-dep_Trfase_major"/>
</dbReference>
<dbReference type="AlphaFoldDB" id="A0A4P9XR26"/>
<reference evidence="11" key="1">
    <citation type="journal article" date="2018" name="Nat. Microbiol.">
        <title>Leveraging single-cell genomics to expand the fungal tree of life.</title>
        <authorList>
            <person name="Ahrendt S.R."/>
            <person name="Quandt C.A."/>
            <person name="Ciobanu D."/>
            <person name="Clum A."/>
            <person name="Salamov A."/>
            <person name="Andreopoulos B."/>
            <person name="Cheng J.F."/>
            <person name="Woyke T."/>
            <person name="Pelin A."/>
            <person name="Henrissat B."/>
            <person name="Reynolds N.K."/>
            <person name="Benny G.L."/>
            <person name="Smith M.E."/>
            <person name="James T.Y."/>
            <person name="Grigoriev I.V."/>
        </authorList>
    </citation>
    <scope>NUCLEOTIDE SEQUENCE [LARGE SCALE GENOMIC DNA]</scope>
    <source>
        <strain evidence="11">RSA 1356</strain>
    </source>
</reference>
<comment type="miscellaneous">
    <text evidence="8">In eukaryotes there are cytoplasmic, mitochondrial and chloroplastic isozymes.</text>
</comment>
<dbReference type="OrthoDB" id="6752799at2759"/>
<protein>
    <recommendedName>
        <fullName evidence="8">Aspartate aminotransferase</fullName>
        <ecNumber evidence="8">2.6.1.1</ecNumber>
    </recommendedName>
</protein>
<comment type="catalytic activity">
    <reaction evidence="7 8">
        <text>L-aspartate + 2-oxoglutarate = oxaloacetate + L-glutamate</text>
        <dbReference type="Rhea" id="RHEA:21824"/>
        <dbReference type="ChEBI" id="CHEBI:16452"/>
        <dbReference type="ChEBI" id="CHEBI:16810"/>
        <dbReference type="ChEBI" id="CHEBI:29985"/>
        <dbReference type="ChEBI" id="CHEBI:29991"/>
        <dbReference type="EC" id="2.6.1.1"/>
    </reaction>
</comment>
<dbReference type="InterPro" id="IPR004839">
    <property type="entry name" value="Aminotransferase_I/II_large"/>
</dbReference>
<dbReference type="InterPro" id="IPR004838">
    <property type="entry name" value="NHTrfase_class1_PyrdxlP-BS"/>
</dbReference>
<dbReference type="GO" id="GO:0004069">
    <property type="term" value="F:L-aspartate:2-oxoglutarate aminotransferase activity"/>
    <property type="evidence" value="ECO:0007669"/>
    <property type="project" value="UniProtKB-EC"/>
</dbReference>
<keyword evidence="11" id="KW-1185">Reference proteome</keyword>
<dbReference type="Proteomes" id="UP000271241">
    <property type="component" value="Unassembled WGS sequence"/>
</dbReference>
<name>A0A4P9XR26_9FUNG</name>
<feature type="domain" description="Aminotransferase class I/classII large" evidence="9">
    <location>
        <begin position="2"/>
        <end position="246"/>
    </location>
</feature>
<accession>A0A4P9XR26</accession>
<dbReference type="PRINTS" id="PR00799">
    <property type="entry name" value="TRANSAMINASE"/>
</dbReference>
<dbReference type="PANTHER" id="PTHR11879">
    <property type="entry name" value="ASPARTATE AMINOTRANSFERASE"/>
    <property type="match status" value="1"/>
</dbReference>
<dbReference type="GO" id="GO:0006533">
    <property type="term" value="P:L-aspartate catabolic process"/>
    <property type="evidence" value="ECO:0007669"/>
    <property type="project" value="TreeGrafter"/>
</dbReference>
<dbReference type="FunFam" id="3.40.640.10:FF:000254">
    <property type="entry name" value="Aspartate aminotransferase"/>
    <property type="match status" value="1"/>
</dbReference>
<dbReference type="InterPro" id="IPR015422">
    <property type="entry name" value="PyrdxlP-dep_Trfase_small"/>
</dbReference>
<dbReference type="EMBL" id="KZ992595">
    <property type="protein sequence ID" value="RKP08516.1"/>
    <property type="molecule type" value="Genomic_DNA"/>
</dbReference>
<evidence type="ECO:0000256" key="6">
    <source>
        <dbReference type="ARBA" id="ARBA00022898"/>
    </source>
</evidence>
<dbReference type="Gene3D" id="3.40.640.10">
    <property type="entry name" value="Type I PLP-dependent aspartate aminotransferase-like (Major domain)"/>
    <property type="match status" value="1"/>
</dbReference>
<evidence type="ECO:0000256" key="3">
    <source>
        <dbReference type="ARBA" id="ARBA00011738"/>
    </source>
</evidence>
<keyword evidence="4 8" id="KW-0032">Aminotransferase</keyword>
<dbReference type="PROSITE" id="PS00105">
    <property type="entry name" value="AA_TRANSFER_CLASS_1"/>
    <property type="match status" value="1"/>
</dbReference>
<evidence type="ECO:0000256" key="1">
    <source>
        <dbReference type="ARBA" id="ARBA00001933"/>
    </source>
</evidence>
<dbReference type="EC" id="2.6.1.1" evidence="8"/>
<feature type="non-terminal residue" evidence="10">
    <location>
        <position position="1"/>
    </location>
</feature>
<evidence type="ECO:0000256" key="5">
    <source>
        <dbReference type="ARBA" id="ARBA00022679"/>
    </source>
</evidence>
<evidence type="ECO:0000313" key="11">
    <source>
        <dbReference type="Proteomes" id="UP000271241"/>
    </source>
</evidence>
<evidence type="ECO:0000259" key="9">
    <source>
        <dbReference type="Pfam" id="PF00155"/>
    </source>
</evidence>
<evidence type="ECO:0000256" key="8">
    <source>
        <dbReference type="RuleBase" id="RU000480"/>
    </source>
</evidence>
<dbReference type="SUPFAM" id="SSF53383">
    <property type="entry name" value="PLP-dependent transferases"/>
    <property type="match status" value="1"/>
</dbReference>
<evidence type="ECO:0000313" key="10">
    <source>
        <dbReference type="EMBL" id="RKP08516.1"/>
    </source>
</evidence>
<gene>
    <name evidence="10" type="ORF">THASP1DRAFT_15581</name>
</gene>
<sequence length="252" mass="28361">RYLDKKTNGLDLTGMLEDLQNIPQHSVVLLHACAHNPTGVDPTPEQWAEISKVIKKRDHFVFFDMAYQGFASGDTARDAIALRTFVADGHRIALAQSFAKNMGMYGERIGAFSLVCESPEERKRVESQLKIIIRPMYSNPPMNGARIVSEVLGSDELRKEWLGEVKDMADRIITMRTKLRGHLVNDFGSSLNWDHITNQIGMFCYTGISPEQVEALKNDHHIYLTKDGRISIAGVSSQNVEYLAKAMHEVTK</sequence>
<dbReference type="Pfam" id="PF00155">
    <property type="entry name" value="Aminotran_1_2"/>
    <property type="match status" value="1"/>
</dbReference>
<dbReference type="STRING" id="78915.A0A4P9XR26"/>
<dbReference type="CDD" id="cd00609">
    <property type="entry name" value="AAT_like"/>
    <property type="match status" value="1"/>
</dbReference>
<comment type="cofactor">
    <cofactor evidence="1">
        <name>pyridoxal 5'-phosphate</name>
        <dbReference type="ChEBI" id="CHEBI:597326"/>
    </cofactor>
</comment>
<dbReference type="InterPro" id="IPR015424">
    <property type="entry name" value="PyrdxlP-dep_Trfase"/>
</dbReference>
<comment type="similarity">
    <text evidence="2">Belongs to the class-I pyridoxal-phosphate-dependent aminotransferase family.</text>
</comment>